<sequence length="1256" mass="141935">MPRQSSRYDWAHSSILRVFDVLFWSWLNPILSLGYKRELKDEDLDDLSMNDRCSVVLNKLNYYSDNNIWLTDTTTWRIVLRAFWKQCAFVIFLLLPYNAARVAQPLLLRQIVLYIIDQKSQPDPPLTSIQAYIGYFYALGLFICSATQAFLHQQAYFRTTRLGMRVRNALSATIYKRLLSLSTASLQQTTTAAQIINLVANDASKFEEFGQYMHYLWEVPLQASIAFGLIWWSIGLLPTLFGYGVLAVLLPLQLAFGRKFSKYRRRTMACADKRVQAVNELVNGCQIVKMYNWEKSMEQRITNLRQNELASIRRASRLRAVNMGLYFSSLPLISLATFGGYWFMGHDFKPVDIFTALTFFALMRVSITNYLPVAIERFAEMLAASKRIDAFMRLTKIQEQITTDEHNETIGIGISMNNASFSWSETTCLTNLTINSEPGTLVGIVGPVGAGKSSLLSAILGEMTLIDGTSRVRGSFAYAVQSPWIFADTIRANILLGKPFDEQRYANVIQACCLDVDFATFGDIGDLIVVGEKGVNVSGGQKARIALARALYVDADIYLLDDPLSAVDQDVARRIYDQCIGPNGLLKDKTRLLVTHQTHFLFESANQIIFLKDGKIDPEARIEQNNDIQSTTTTNDQEIDKEAEEIILQPLLTDVTKSTKDNKSIIANETAAVGAVTWSIWYKLFASTPFSWFGLLLLIIVMVIGEATYDVSNRWLSLWSAKSHEEQRSWTNMYVYLGLTLGTLVISLLRAQYYFYLILSGSNSLQNSMLKGLLYTSLRFFESNPSGRILNRASKDQQVIDELLPMTLFDAIQCLSMTIGSLVIIGIINPWVLLILIPILPSFWYLRRFYLRSSRQIKRLESVTRSPVYALFSSSLNGGLSTIRAFNVQDDFVQLFIDRVDTNSRAFFIVISAVRWFGLRLDLMTSLLTFATSALTIAFRHDINAPSAALSLMYCINLTMLFQWAVRQSAEAENFMTSAERIHEYGQLPSEEDKNNNDLLVQPPDDWPNQGVIEFKQYSMRYRIELEPVLNNISLHIEPKEKIGIIGRTGAGKSSLLQAIFRLIDRQSINGQILIDGIDINYISLHDLRSRLSVIPQLPILFAGTLRYNLDPFEQYTDDQCLSALESVQLKHIVSNHAAGLHQLVAESGSNFSAGQCQLICVARAILKQSKILMIDEATANVDRATDSLIQNVIGDKFQNRTILTIAHRLNTVAKSDRIIVLDHGMIIDFDTPNNILPKHGLIQPVKNDDELVNFE</sequence>
<comment type="subcellular location">
    <subcellularLocation>
        <location evidence="1">Membrane</location>
        <topology evidence="1">Multi-pass membrane protein</topology>
    </subcellularLocation>
</comment>
<dbReference type="InterPro" id="IPR003593">
    <property type="entry name" value="AAA+_ATPase"/>
</dbReference>
<evidence type="ECO:0000256" key="7">
    <source>
        <dbReference type="ARBA" id="ARBA00022840"/>
    </source>
</evidence>
<keyword evidence="7" id="KW-0067">ATP-binding</keyword>
<dbReference type="InterPro" id="IPR027417">
    <property type="entry name" value="P-loop_NTPase"/>
</dbReference>
<dbReference type="InterPro" id="IPR003439">
    <property type="entry name" value="ABC_transporter-like_ATP-bd"/>
</dbReference>
<dbReference type="Proteomes" id="UP000663868">
    <property type="component" value="Unassembled WGS sequence"/>
</dbReference>
<keyword evidence="8 10" id="KW-1133">Transmembrane helix</keyword>
<evidence type="ECO:0000256" key="2">
    <source>
        <dbReference type="ARBA" id="ARBA00009726"/>
    </source>
</evidence>
<evidence type="ECO:0000256" key="10">
    <source>
        <dbReference type="SAM" id="Phobius"/>
    </source>
</evidence>
<feature type="domain" description="ABC transmembrane type-1" evidence="12">
    <location>
        <begin position="88"/>
        <end position="369"/>
    </location>
</feature>
<dbReference type="CDD" id="cd03244">
    <property type="entry name" value="ABCC_MRP_domain2"/>
    <property type="match status" value="1"/>
</dbReference>
<organism evidence="13 15">
    <name type="scientific">Adineta steineri</name>
    <dbReference type="NCBI Taxonomy" id="433720"/>
    <lineage>
        <taxon>Eukaryota</taxon>
        <taxon>Metazoa</taxon>
        <taxon>Spiralia</taxon>
        <taxon>Gnathifera</taxon>
        <taxon>Rotifera</taxon>
        <taxon>Eurotatoria</taxon>
        <taxon>Bdelloidea</taxon>
        <taxon>Adinetida</taxon>
        <taxon>Adinetidae</taxon>
        <taxon>Adineta</taxon>
    </lineage>
</organism>
<dbReference type="GO" id="GO:0140359">
    <property type="term" value="F:ABC-type transporter activity"/>
    <property type="evidence" value="ECO:0007669"/>
    <property type="project" value="InterPro"/>
</dbReference>
<dbReference type="PROSITE" id="PS00211">
    <property type="entry name" value="ABC_TRANSPORTER_1"/>
    <property type="match status" value="2"/>
</dbReference>
<feature type="domain" description="ABC transporter" evidence="11">
    <location>
        <begin position="414"/>
        <end position="638"/>
    </location>
</feature>
<dbReference type="Pfam" id="PF00005">
    <property type="entry name" value="ABC_tran"/>
    <property type="match status" value="2"/>
</dbReference>
<dbReference type="GO" id="GO:0005524">
    <property type="term" value="F:ATP binding"/>
    <property type="evidence" value="ECO:0007669"/>
    <property type="project" value="UniProtKB-KW"/>
</dbReference>
<dbReference type="EMBL" id="CAJNOE010000611">
    <property type="protein sequence ID" value="CAF1288759.1"/>
    <property type="molecule type" value="Genomic_DNA"/>
</dbReference>
<keyword evidence="3" id="KW-0813">Transport</keyword>
<proteinExistence type="inferred from homology"/>
<dbReference type="InterPro" id="IPR017871">
    <property type="entry name" value="ABC_transporter-like_CS"/>
</dbReference>
<dbReference type="PROSITE" id="PS50893">
    <property type="entry name" value="ABC_TRANSPORTER_2"/>
    <property type="match status" value="2"/>
</dbReference>
<dbReference type="AlphaFoldDB" id="A0A815CRN8"/>
<feature type="transmembrane region" description="Helical" evidence="10">
    <location>
        <begin position="323"/>
        <end position="344"/>
    </location>
</feature>
<dbReference type="SUPFAM" id="SSF90123">
    <property type="entry name" value="ABC transporter transmembrane region"/>
    <property type="match status" value="2"/>
</dbReference>
<reference evidence="13" key="1">
    <citation type="submission" date="2021-02" db="EMBL/GenBank/DDBJ databases">
        <authorList>
            <person name="Nowell W R."/>
        </authorList>
    </citation>
    <scope>NUCLEOTIDE SEQUENCE</scope>
</reference>
<dbReference type="Pfam" id="PF00664">
    <property type="entry name" value="ABC_membrane"/>
    <property type="match status" value="2"/>
</dbReference>
<dbReference type="SMART" id="SM00382">
    <property type="entry name" value="AAA"/>
    <property type="match status" value="2"/>
</dbReference>
<evidence type="ECO:0000256" key="5">
    <source>
        <dbReference type="ARBA" id="ARBA00022737"/>
    </source>
</evidence>
<feature type="transmembrane region" description="Helical" evidence="10">
    <location>
        <begin position="215"/>
        <end position="234"/>
    </location>
</feature>
<evidence type="ECO:0000313" key="15">
    <source>
        <dbReference type="Proteomes" id="UP000663860"/>
    </source>
</evidence>
<feature type="transmembrane region" description="Helical" evidence="10">
    <location>
        <begin position="690"/>
        <end position="712"/>
    </location>
</feature>
<keyword evidence="6" id="KW-0547">Nucleotide-binding</keyword>
<dbReference type="CDD" id="cd18579">
    <property type="entry name" value="ABC_6TM_ABCC_D1"/>
    <property type="match status" value="1"/>
</dbReference>
<dbReference type="Proteomes" id="UP000663860">
    <property type="component" value="Unassembled WGS sequence"/>
</dbReference>
<dbReference type="CDD" id="cd03250">
    <property type="entry name" value="ABCC_MRP_domain1"/>
    <property type="match status" value="1"/>
</dbReference>
<evidence type="ECO:0000259" key="11">
    <source>
        <dbReference type="PROSITE" id="PS50893"/>
    </source>
</evidence>
<dbReference type="EMBL" id="CAJOBB010000296">
    <property type="protein sequence ID" value="CAF3642739.1"/>
    <property type="molecule type" value="Genomic_DNA"/>
</dbReference>
<dbReference type="FunFam" id="1.20.1560.10:FF:000006">
    <property type="entry name" value="ATP-binding cassette, sub-family C (CFTR/MRP), member 9"/>
    <property type="match status" value="1"/>
</dbReference>
<dbReference type="PANTHER" id="PTHR24223:SF456">
    <property type="entry name" value="MULTIDRUG RESISTANCE-ASSOCIATED PROTEIN LETHAL(2)03659"/>
    <property type="match status" value="1"/>
</dbReference>
<feature type="domain" description="ABC transporter" evidence="11">
    <location>
        <begin position="1013"/>
        <end position="1249"/>
    </location>
</feature>
<keyword evidence="4 10" id="KW-0812">Transmembrane</keyword>
<feature type="transmembrane region" description="Helical" evidence="10">
    <location>
        <begin position="240"/>
        <end position="257"/>
    </location>
</feature>
<evidence type="ECO:0000256" key="8">
    <source>
        <dbReference type="ARBA" id="ARBA00022989"/>
    </source>
</evidence>
<evidence type="ECO:0000256" key="6">
    <source>
        <dbReference type="ARBA" id="ARBA00022741"/>
    </source>
</evidence>
<dbReference type="InterPro" id="IPR050173">
    <property type="entry name" value="ABC_transporter_C-like"/>
</dbReference>
<protein>
    <submittedName>
        <fullName evidence="13">Uncharacterized protein</fullName>
    </submittedName>
</protein>
<evidence type="ECO:0000256" key="1">
    <source>
        <dbReference type="ARBA" id="ARBA00004141"/>
    </source>
</evidence>
<dbReference type="Gene3D" id="3.40.50.300">
    <property type="entry name" value="P-loop containing nucleotide triphosphate hydrolases"/>
    <property type="match status" value="2"/>
</dbReference>
<feature type="domain" description="ABC transmembrane type-1" evidence="12">
    <location>
        <begin position="692"/>
        <end position="974"/>
    </location>
</feature>
<evidence type="ECO:0000313" key="14">
    <source>
        <dbReference type="EMBL" id="CAF3642739.1"/>
    </source>
</evidence>
<feature type="transmembrane region" description="Helical" evidence="10">
    <location>
        <begin position="82"/>
        <end position="100"/>
    </location>
</feature>
<dbReference type="InterPro" id="IPR011527">
    <property type="entry name" value="ABC1_TM_dom"/>
</dbReference>
<accession>A0A815CRN8</accession>
<feature type="transmembrane region" description="Helical" evidence="10">
    <location>
        <begin position="350"/>
        <end position="371"/>
    </location>
</feature>
<dbReference type="PROSITE" id="PS50929">
    <property type="entry name" value="ABC_TM1F"/>
    <property type="match status" value="2"/>
</dbReference>
<dbReference type="InterPro" id="IPR036640">
    <property type="entry name" value="ABC1_TM_sf"/>
</dbReference>
<evidence type="ECO:0000256" key="9">
    <source>
        <dbReference type="ARBA" id="ARBA00023136"/>
    </source>
</evidence>
<dbReference type="InterPro" id="IPR044746">
    <property type="entry name" value="ABCC_6TM_D1"/>
</dbReference>
<keyword evidence="9 10" id="KW-0472">Membrane</keyword>
<dbReference type="InterPro" id="IPR044726">
    <property type="entry name" value="ABCC_6TM_D2"/>
</dbReference>
<dbReference type="GO" id="GO:0016887">
    <property type="term" value="F:ATP hydrolysis activity"/>
    <property type="evidence" value="ECO:0007669"/>
    <property type="project" value="InterPro"/>
</dbReference>
<comment type="similarity">
    <text evidence="2">Belongs to the ABC transporter superfamily. ABCC family. Conjugate transporter (TC 3.A.1.208) subfamily.</text>
</comment>
<dbReference type="GO" id="GO:0016020">
    <property type="term" value="C:membrane"/>
    <property type="evidence" value="ECO:0007669"/>
    <property type="project" value="UniProtKB-SubCell"/>
</dbReference>
<keyword evidence="5" id="KW-0677">Repeat</keyword>
<dbReference type="SUPFAM" id="SSF52540">
    <property type="entry name" value="P-loop containing nucleoside triphosphate hydrolases"/>
    <property type="match status" value="2"/>
</dbReference>
<evidence type="ECO:0000259" key="12">
    <source>
        <dbReference type="PROSITE" id="PS50929"/>
    </source>
</evidence>
<evidence type="ECO:0000256" key="3">
    <source>
        <dbReference type="ARBA" id="ARBA00022448"/>
    </source>
</evidence>
<feature type="transmembrane region" description="Helical" evidence="10">
    <location>
        <begin position="132"/>
        <end position="151"/>
    </location>
</feature>
<dbReference type="Gene3D" id="1.20.1560.10">
    <property type="entry name" value="ABC transporter type 1, transmembrane domain"/>
    <property type="match status" value="2"/>
</dbReference>
<dbReference type="FunFam" id="3.40.50.300:FF:000973">
    <property type="entry name" value="Multidrug resistance-associated protein 4"/>
    <property type="match status" value="1"/>
</dbReference>
<dbReference type="CDD" id="cd18580">
    <property type="entry name" value="ABC_6TM_ABCC_D2"/>
    <property type="match status" value="1"/>
</dbReference>
<evidence type="ECO:0000256" key="4">
    <source>
        <dbReference type="ARBA" id="ARBA00022692"/>
    </source>
</evidence>
<feature type="transmembrane region" description="Helical" evidence="10">
    <location>
        <begin position="733"/>
        <end position="755"/>
    </location>
</feature>
<dbReference type="PANTHER" id="PTHR24223">
    <property type="entry name" value="ATP-BINDING CASSETTE SUB-FAMILY C"/>
    <property type="match status" value="1"/>
</dbReference>
<dbReference type="FunFam" id="3.40.50.300:FF:000163">
    <property type="entry name" value="Multidrug resistance-associated protein member 4"/>
    <property type="match status" value="1"/>
</dbReference>
<feature type="transmembrane region" description="Helical" evidence="10">
    <location>
        <begin position="819"/>
        <end position="846"/>
    </location>
</feature>
<evidence type="ECO:0000313" key="13">
    <source>
        <dbReference type="EMBL" id="CAF1288759.1"/>
    </source>
</evidence>
<gene>
    <name evidence="13" type="ORF">IZO911_LOCUS33391</name>
    <name evidence="14" type="ORF">KXQ929_LOCUS7293</name>
</gene>
<name>A0A815CRN8_9BILA</name>
<comment type="caution">
    <text evidence="13">The sequence shown here is derived from an EMBL/GenBank/DDBJ whole genome shotgun (WGS) entry which is preliminary data.</text>
</comment>
<dbReference type="FunFam" id="1.20.1560.10:FF:000010">
    <property type="entry name" value="Multidrug resistance-associated ABC transporter"/>
    <property type="match status" value="1"/>
</dbReference>